<feature type="region of interest" description="Disordered" evidence="1">
    <location>
        <begin position="50"/>
        <end position="70"/>
    </location>
</feature>
<evidence type="ECO:0008006" key="5">
    <source>
        <dbReference type="Google" id="ProtNLM"/>
    </source>
</evidence>
<keyword evidence="2" id="KW-0472">Membrane</keyword>
<evidence type="ECO:0000256" key="1">
    <source>
        <dbReference type="SAM" id="MobiDB-lite"/>
    </source>
</evidence>
<sequence length="442" mass="49286">MSKRNFILLIIILILVVIAFVVFLYSRPGTNTPTDNGDQGTNFISRFNPFTKNTPPPTATPPTNIGEDDTNTIKEIPKLVKVSSMPIAGFIVFVKERLKDIPVAPPTPETEQGLPPLKTAKPTPPLTEFVGALRYVERATGNIYQTFVDKIIERKFSTTIIPKIYEAYFGNRGESVVMRYLKENDKTIETFVGTLPKEYLGADTTANNEIKGYFLPDNVKDVSVSPNGLKVFYLFETVDKIVGTTLNLSDGKKVQVFDSPFTEWLSGWASDKTITLTTKPSANIPGYVYTLSLDKKNLLKTLGDINGLTTLASPDGKLILYSDRSLSSYIYHTDSRNVDSLGIKTLPEKCVWGKGNDVVYCAVPKFADLGQYPDSWYQGEVSFNDQLWKVDIKTGNTTMISDPVTVVDGEEIDGIKLALDQGENYLFFVNKKDSFLWKLELK</sequence>
<dbReference type="Proteomes" id="UP000177052">
    <property type="component" value="Unassembled WGS sequence"/>
</dbReference>
<evidence type="ECO:0000313" key="4">
    <source>
        <dbReference type="Proteomes" id="UP000177052"/>
    </source>
</evidence>
<organism evidence="3 4">
    <name type="scientific">Candidatus Nomurabacteria bacterium RIFCSPHIGHO2_12_FULL_37_29</name>
    <dbReference type="NCBI Taxonomy" id="1801759"/>
    <lineage>
        <taxon>Bacteria</taxon>
        <taxon>Candidatus Nomuraibacteriota</taxon>
    </lineage>
</organism>
<evidence type="ECO:0000313" key="3">
    <source>
        <dbReference type="EMBL" id="OGI78896.1"/>
    </source>
</evidence>
<accession>A0A1F6WAV6</accession>
<dbReference type="SUPFAM" id="SSF69304">
    <property type="entry name" value="Tricorn protease N-terminal domain"/>
    <property type="match status" value="1"/>
</dbReference>
<reference evidence="3 4" key="1">
    <citation type="journal article" date="2016" name="Nat. Commun.">
        <title>Thousands of microbial genomes shed light on interconnected biogeochemical processes in an aquifer system.</title>
        <authorList>
            <person name="Anantharaman K."/>
            <person name="Brown C.T."/>
            <person name="Hug L.A."/>
            <person name="Sharon I."/>
            <person name="Castelle C.J."/>
            <person name="Probst A.J."/>
            <person name="Thomas B.C."/>
            <person name="Singh A."/>
            <person name="Wilkins M.J."/>
            <person name="Karaoz U."/>
            <person name="Brodie E.L."/>
            <person name="Williams K.H."/>
            <person name="Hubbard S.S."/>
            <person name="Banfield J.F."/>
        </authorList>
    </citation>
    <scope>NUCLEOTIDE SEQUENCE [LARGE SCALE GENOMIC DNA]</scope>
</reference>
<gene>
    <name evidence="3" type="ORF">A3F19_03220</name>
</gene>
<evidence type="ECO:0000256" key="2">
    <source>
        <dbReference type="SAM" id="Phobius"/>
    </source>
</evidence>
<feature type="transmembrane region" description="Helical" evidence="2">
    <location>
        <begin position="7"/>
        <end position="26"/>
    </location>
</feature>
<name>A0A1F6WAV6_9BACT</name>
<protein>
    <recommendedName>
        <fullName evidence="5">DUF5050 domain-containing protein</fullName>
    </recommendedName>
</protein>
<keyword evidence="2" id="KW-0812">Transmembrane</keyword>
<dbReference type="EMBL" id="MFUJ01000036">
    <property type="protein sequence ID" value="OGI78896.1"/>
    <property type="molecule type" value="Genomic_DNA"/>
</dbReference>
<comment type="caution">
    <text evidence="3">The sequence shown here is derived from an EMBL/GenBank/DDBJ whole genome shotgun (WGS) entry which is preliminary data.</text>
</comment>
<dbReference type="AlphaFoldDB" id="A0A1F6WAV6"/>
<proteinExistence type="predicted"/>
<keyword evidence="2" id="KW-1133">Transmembrane helix</keyword>